<dbReference type="Gramene" id="CDF38028">
    <property type="protein sequence ID" value="CDF38028"/>
    <property type="gene ID" value="CHC_T00000523001"/>
</dbReference>
<gene>
    <name evidence="1" type="ORF">CHC_T00000523001</name>
</gene>
<organism evidence="1 2">
    <name type="scientific">Chondrus crispus</name>
    <name type="common">Carrageen Irish moss</name>
    <name type="synonym">Polymorpha crispa</name>
    <dbReference type="NCBI Taxonomy" id="2769"/>
    <lineage>
        <taxon>Eukaryota</taxon>
        <taxon>Rhodophyta</taxon>
        <taxon>Florideophyceae</taxon>
        <taxon>Rhodymeniophycidae</taxon>
        <taxon>Gigartinales</taxon>
        <taxon>Gigartinaceae</taxon>
        <taxon>Chondrus</taxon>
    </lineage>
</organism>
<dbReference type="AlphaFoldDB" id="R7QJX9"/>
<dbReference type="RefSeq" id="XP_005717897.1">
    <property type="nucleotide sequence ID" value="XM_005717840.1"/>
</dbReference>
<sequence>MSFCKRSNLKVFVTECPKGFDEHDAIPGRTLKDEQPCAHNLDCLCESKISQRRTVPCQVHQWPTFPPHPPISAPRRIACRQLSAGSA</sequence>
<evidence type="ECO:0000313" key="2">
    <source>
        <dbReference type="Proteomes" id="UP000012073"/>
    </source>
</evidence>
<dbReference type="KEGG" id="ccp:CHC_T00000523001"/>
<reference evidence="2" key="1">
    <citation type="journal article" date="2013" name="Proc. Natl. Acad. Sci. U.S.A.">
        <title>Genome structure and metabolic features in the red seaweed Chondrus crispus shed light on evolution of the Archaeplastida.</title>
        <authorList>
            <person name="Collen J."/>
            <person name="Porcel B."/>
            <person name="Carre W."/>
            <person name="Ball S.G."/>
            <person name="Chaparro C."/>
            <person name="Tonon T."/>
            <person name="Barbeyron T."/>
            <person name="Michel G."/>
            <person name="Noel B."/>
            <person name="Valentin K."/>
            <person name="Elias M."/>
            <person name="Artiguenave F."/>
            <person name="Arun A."/>
            <person name="Aury J.M."/>
            <person name="Barbosa-Neto J.F."/>
            <person name="Bothwell J.H."/>
            <person name="Bouget F.Y."/>
            <person name="Brillet L."/>
            <person name="Cabello-Hurtado F."/>
            <person name="Capella-Gutierrez S."/>
            <person name="Charrier B."/>
            <person name="Cladiere L."/>
            <person name="Cock J.M."/>
            <person name="Coelho S.M."/>
            <person name="Colleoni C."/>
            <person name="Czjzek M."/>
            <person name="Da Silva C."/>
            <person name="Delage L."/>
            <person name="Denoeud F."/>
            <person name="Deschamps P."/>
            <person name="Dittami S.M."/>
            <person name="Gabaldon T."/>
            <person name="Gachon C.M."/>
            <person name="Groisillier A."/>
            <person name="Herve C."/>
            <person name="Jabbari K."/>
            <person name="Katinka M."/>
            <person name="Kloareg B."/>
            <person name="Kowalczyk N."/>
            <person name="Labadie K."/>
            <person name="Leblanc C."/>
            <person name="Lopez P.J."/>
            <person name="McLachlan D.H."/>
            <person name="Meslet-Cladiere L."/>
            <person name="Moustafa A."/>
            <person name="Nehr Z."/>
            <person name="Nyvall Collen P."/>
            <person name="Panaud O."/>
            <person name="Partensky F."/>
            <person name="Poulain J."/>
            <person name="Rensing S.A."/>
            <person name="Rousvoal S."/>
            <person name="Samson G."/>
            <person name="Symeonidi A."/>
            <person name="Weissenbach J."/>
            <person name="Zambounis A."/>
            <person name="Wincker P."/>
            <person name="Boyen C."/>
        </authorList>
    </citation>
    <scope>NUCLEOTIDE SEQUENCE [LARGE SCALE GENOMIC DNA]</scope>
    <source>
        <strain evidence="2">cv. Stackhouse</strain>
    </source>
</reference>
<dbReference type="Proteomes" id="UP000012073">
    <property type="component" value="Unassembled WGS sequence"/>
</dbReference>
<dbReference type="EMBL" id="HG001893">
    <property type="protein sequence ID" value="CDF38028.1"/>
    <property type="molecule type" value="Genomic_DNA"/>
</dbReference>
<proteinExistence type="predicted"/>
<evidence type="ECO:0000313" key="1">
    <source>
        <dbReference type="EMBL" id="CDF38028.1"/>
    </source>
</evidence>
<dbReference type="GeneID" id="17325612"/>
<name>R7QJX9_CHOCR</name>
<keyword evidence="2" id="KW-1185">Reference proteome</keyword>
<accession>R7QJX9</accession>
<protein>
    <submittedName>
        <fullName evidence="1">Uncharacterized protein</fullName>
    </submittedName>
</protein>